<dbReference type="InterPro" id="IPR032466">
    <property type="entry name" value="Metal_Hydrolase"/>
</dbReference>
<proteinExistence type="inferred from homology"/>
<feature type="domain" description="Adenosine deaminase" evidence="6">
    <location>
        <begin position="4"/>
        <end position="300"/>
    </location>
</feature>
<dbReference type="SUPFAM" id="SSF51556">
    <property type="entry name" value="Metallo-dependent hydrolases"/>
    <property type="match status" value="1"/>
</dbReference>
<dbReference type="GO" id="GO:0046872">
    <property type="term" value="F:metal ion binding"/>
    <property type="evidence" value="ECO:0007669"/>
    <property type="project" value="UniProtKB-KW"/>
</dbReference>
<evidence type="ECO:0000256" key="5">
    <source>
        <dbReference type="ARBA" id="ARBA00022833"/>
    </source>
</evidence>
<keyword evidence="5" id="KW-0862">Zinc</keyword>
<dbReference type="GO" id="GO:0009168">
    <property type="term" value="P:purine ribonucleoside monophosphate biosynthetic process"/>
    <property type="evidence" value="ECO:0007669"/>
    <property type="project" value="InterPro"/>
</dbReference>
<name>A0A841BID8_9ACTN</name>
<evidence type="ECO:0000313" key="7">
    <source>
        <dbReference type="EMBL" id="MBB5868887.1"/>
    </source>
</evidence>
<comment type="similarity">
    <text evidence="2">Belongs to the metallo-dependent hydrolases superfamily. Adenosine and AMP deaminases family.</text>
</comment>
<evidence type="ECO:0000313" key="8">
    <source>
        <dbReference type="Proteomes" id="UP000587527"/>
    </source>
</evidence>
<comment type="caution">
    <text evidence="7">The sequence shown here is derived from an EMBL/GenBank/DDBJ whole genome shotgun (WGS) entry which is preliminary data.</text>
</comment>
<dbReference type="Pfam" id="PF00962">
    <property type="entry name" value="A_deaminase"/>
    <property type="match status" value="1"/>
</dbReference>
<dbReference type="RefSeq" id="WP_312875158.1">
    <property type="nucleotide sequence ID" value="NZ_JACHMN010000002.1"/>
</dbReference>
<dbReference type="InterPro" id="IPR006650">
    <property type="entry name" value="A/AMP_deam_AS"/>
</dbReference>
<comment type="cofactor">
    <cofactor evidence="1">
        <name>Zn(2+)</name>
        <dbReference type="ChEBI" id="CHEBI:29105"/>
    </cofactor>
</comment>
<evidence type="ECO:0000256" key="3">
    <source>
        <dbReference type="ARBA" id="ARBA00022723"/>
    </source>
</evidence>
<evidence type="ECO:0000256" key="4">
    <source>
        <dbReference type="ARBA" id="ARBA00022801"/>
    </source>
</evidence>
<keyword evidence="8" id="KW-1185">Reference proteome</keyword>
<dbReference type="GO" id="GO:0019239">
    <property type="term" value="F:deaminase activity"/>
    <property type="evidence" value="ECO:0007669"/>
    <property type="project" value="InterPro"/>
</dbReference>
<dbReference type="InterPro" id="IPR001365">
    <property type="entry name" value="A_deaminase_dom"/>
</dbReference>
<dbReference type="AlphaFoldDB" id="A0A841BID8"/>
<dbReference type="Gene3D" id="3.20.20.140">
    <property type="entry name" value="Metal-dependent hydrolases"/>
    <property type="match status" value="1"/>
</dbReference>
<sequence length="306" mass="31666">MTIPRANLHLHLTGSMRPATLAELAGRDGLPLPEPLLSGTAHPWQAFQDRYDLARAVLRDADDIARVVAEAVADDEACGSVWTEIQIDPTSLTPLFGSPQAVVEAVLAAAAPLRAGVIVASSWARPPEHALRLAQIAAGYADQGVIGFGLSNDERLGRVADFVPAARVAADAGLLIVPHGGFYEPAAHVRDCVLLLGADRIGHGITAATDPATLELLAERGVTIELCPTSYPPLGVVPSLAAIPLRAFLDAGVPVALGTDDPLLFGGCLDDQYAIARDHLGCTEAELTALAAASIAGAASRRDAVG</sequence>
<dbReference type="PANTHER" id="PTHR43114">
    <property type="entry name" value="ADENINE DEAMINASE"/>
    <property type="match status" value="1"/>
</dbReference>
<keyword evidence="4 7" id="KW-0378">Hydrolase</keyword>
<keyword evidence="3" id="KW-0479">Metal-binding</keyword>
<dbReference type="PANTHER" id="PTHR43114:SF6">
    <property type="entry name" value="ADENINE DEAMINASE"/>
    <property type="match status" value="1"/>
</dbReference>
<evidence type="ECO:0000256" key="1">
    <source>
        <dbReference type="ARBA" id="ARBA00001947"/>
    </source>
</evidence>
<dbReference type="PROSITE" id="PS00485">
    <property type="entry name" value="A_DEAMINASE"/>
    <property type="match status" value="1"/>
</dbReference>
<evidence type="ECO:0000259" key="6">
    <source>
        <dbReference type="Pfam" id="PF00962"/>
    </source>
</evidence>
<reference evidence="7 8" key="1">
    <citation type="submission" date="2020-08" db="EMBL/GenBank/DDBJ databases">
        <title>Sequencing the genomes of 1000 actinobacteria strains.</title>
        <authorList>
            <person name="Klenk H.-P."/>
        </authorList>
    </citation>
    <scope>NUCLEOTIDE SEQUENCE [LARGE SCALE GENOMIC DNA]</scope>
    <source>
        <strain evidence="7 8">DSM 45362</strain>
    </source>
</reference>
<dbReference type="EC" id="3.5.4.4" evidence="7"/>
<dbReference type="Proteomes" id="UP000587527">
    <property type="component" value="Unassembled WGS sequence"/>
</dbReference>
<evidence type="ECO:0000256" key="2">
    <source>
        <dbReference type="ARBA" id="ARBA00006676"/>
    </source>
</evidence>
<dbReference type="GO" id="GO:0016814">
    <property type="term" value="F:hydrolase activity, acting on carbon-nitrogen (but not peptide) bonds, in cyclic amidines"/>
    <property type="evidence" value="ECO:0007669"/>
    <property type="project" value="UniProtKB-ARBA"/>
</dbReference>
<dbReference type="NCBIfam" id="TIGR01430">
    <property type="entry name" value="aden_deam"/>
    <property type="match status" value="1"/>
</dbReference>
<gene>
    <name evidence="7" type="ORF">F4553_002266</name>
</gene>
<organism evidence="7 8">
    <name type="scientific">Allocatelliglobosispora scoriae</name>
    <dbReference type="NCBI Taxonomy" id="643052"/>
    <lineage>
        <taxon>Bacteria</taxon>
        <taxon>Bacillati</taxon>
        <taxon>Actinomycetota</taxon>
        <taxon>Actinomycetes</taxon>
        <taxon>Micromonosporales</taxon>
        <taxon>Micromonosporaceae</taxon>
        <taxon>Allocatelliglobosispora</taxon>
    </lineage>
</organism>
<accession>A0A841BID8</accession>
<dbReference type="InterPro" id="IPR006330">
    <property type="entry name" value="Ado/ade_deaminase"/>
</dbReference>
<dbReference type="EMBL" id="JACHMN010000002">
    <property type="protein sequence ID" value="MBB5868887.1"/>
    <property type="molecule type" value="Genomic_DNA"/>
</dbReference>
<protein>
    <submittedName>
        <fullName evidence="7">Adenosine deaminase</fullName>
        <ecNumber evidence="7">3.5.4.4</ecNumber>
    </submittedName>
</protein>